<dbReference type="InterPro" id="IPR036097">
    <property type="entry name" value="HisK_dim/P_sf"/>
</dbReference>
<dbReference type="SUPFAM" id="SSF47384">
    <property type="entry name" value="Homodimeric domain of signal transducing histidine kinase"/>
    <property type="match status" value="1"/>
</dbReference>
<dbReference type="SMART" id="SM00091">
    <property type="entry name" value="PAS"/>
    <property type="match status" value="1"/>
</dbReference>
<dbReference type="CDD" id="cd00130">
    <property type="entry name" value="PAS"/>
    <property type="match status" value="1"/>
</dbReference>
<feature type="domain" description="PAS" evidence="8">
    <location>
        <begin position="12"/>
        <end position="69"/>
    </location>
</feature>
<dbReference type="SUPFAM" id="SSF52172">
    <property type="entry name" value="CheY-like"/>
    <property type="match status" value="1"/>
</dbReference>
<dbReference type="InterPro" id="IPR005467">
    <property type="entry name" value="His_kinase_dom"/>
</dbReference>
<proteinExistence type="predicted"/>
<dbReference type="InterPro" id="IPR035965">
    <property type="entry name" value="PAS-like_dom_sf"/>
</dbReference>
<protein>
    <recommendedName>
        <fullName evidence="2">histidine kinase</fullName>
        <ecNumber evidence="2">2.7.13.3</ecNumber>
    </recommendedName>
</protein>
<keyword evidence="3 4" id="KW-0597">Phosphoprotein</keyword>
<keyword evidence="10" id="KW-0418">Kinase</keyword>
<reference evidence="10 11" key="1">
    <citation type="submission" date="2017-02" db="EMBL/GenBank/DDBJ databases">
        <title>Genome sequence of the nitrite-oxidizing bacterium Nitrobacter vulgaris strain Ab1.</title>
        <authorList>
            <person name="Mellbye B.L."/>
            <person name="Davis E.W."/>
            <person name="Spieck E."/>
            <person name="Chang J.H."/>
            <person name="Bottomley P.J."/>
            <person name="Sayavedra-Soto L.A."/>
        </authorList>
    </citation>
    <scope>NUCLEOTIDE SEQUENCE [LARGE SCALE GENOMIC DNA]</scope>
    <source>
        <strain evidence="10 11">Ab1</strain>
    </source>
</reference>
<comment type="catalytic activity">
    <reaction evidence="1">
        <text>ATP + protein L-histidine = ADP + protein N-phospho-L-histidine.</text>
        <dbReference type="EC" id="2.7.13.3"/>
    </reaction>
</comment>
<evidence type="ECO:0000313" key="10">
    <source>
        <dbReference type="EMBL" id="OPH81816.1"/>
    </source>
</evidence>
<dbReference type="Pfam" id="PF02518">
    <property type="entry name" value="HATPase_c"/>
    <property type="match status" value="1"/>
</dbReference>
<dbReference type="SMART" id="SM00387">
    <property type="entry name" value="HATPase_c"/>
    <property type="match status" value="1"/>
</dbReference>
<dbReference type="Pfam" id="PF00512">
    <property type="entry name" value="HisKA"/>
    <property type="match status" value="1"/>
</dbReference>
<keyword evidence="10" id="KW-0808">Transferase</keyword>
<dbReference type="InterPro" id="IPR011006">
    <property type="entry name" value="CheY-like_superfamily"/>
</dbReference>
<dbReference type="Proteomes" id="UP000189940">
    <property type="component" value="Unassembled WGS sequence"/>
</dbReference>
<evidence type="ECO:0000259" key="9">
    <source>
        <dbReference type="PROSITE" id="PS50113"/>
    </source>
</evidence>
<dbReference type="InterPro" id="IPR000700">
    <property type="entry name" value="PAS-assoc_C"/>
</dbReference>
<evidence type="ECO:0000256" key="3">
    <source>
        <dbReference type="ARBA" id="ARBA00022553"/>
    </source>
</evidence>
<organism evidence="10 11">
    <name type="scientific">Nitrobacter vulgaris</name>
    <dbReference type="NCBI Taxonomy" id="29421"/>
    <lineage>
        <taxon>Bacteria</taxon>
        <taxon>Pseudomonadati</taxon>
        <taxon>Pseudomonadota</taxon>
        <taxon>Alphaproteobacteria</taxon>
        <taxon>Hyphomicrobiales</taxon>
        <taxon>Nitrobacteraceae</taxon>
        <taxon>Nitrobacter</taxon>
    </lineage>
</organism>
<dbReference type="Gene3D" id="3.40.50.2300">
    <property type="match status" value="1"/>
</dbReference>
<dbReference type="EC" id="2.7.13.3" evidence="2"/>
<keyword evidence="5" id="KW-0175">Coiled coil</keyword>
<dbReference type="SUPFAM" id="SSF55874">
    <property type="entry name" value="ATPase domain of HSP90 chaperone/DNA topoisomerase II/histidine kinase"/>
    <property type="match status" value="1"/>
</dbReference>
<dbReference type="PRINTS" id="PR00344">
    <property type="entry name" value="BCTRLSENSOR"/>
</dbReference>
<dbReference type="InterPro" id="IPR004358">
    <property type="entry name" value="Sig_transdc_His_kin-like_C"/>
</dbReference>
<dbReference type="RefSeq" id="WP_079447879.1">
    <property type="nucleotide sequence ID" value="NZ_MWPQ01000054.1"/>
</dbReference>
<dbReference type="InterPro" id="IPR003661">
    <property type="entry name" value="HisK_dim/P_dom"/>
</dbReference>
<dbReference type="SMART" id="SM00388">
    <property type="entry name" value="HisKA"/>
    <property type="match status" value="1"/>
</dbReference>
<feature type="coiled-coil region" evidence="5">
    <location>
        <begin position="123"/>
        <end position="150"/>
    </location>
</feature>
<feature type="domain" description="PAC" evidence="9">
    <location>
        <begin position="87"/>
        <end position="139"/>
    </location>
</feature>
<dbReference type="PANTHER" id="PTHR43065">
    <property type="entry name" value="SENSOR HISTIDINE KINASE"/>
    <property type="match status" value="1"/>
</dbReference>
<dbReference type="Gene3D" id="3.30.450.20">
    <property type="entry name" value="PAS domain"/>
    <property type="match status" value="1"/>
</dbReference>
<dbReference type="SUPFAM" id="SSF55785">
    <property type="entry name" value="PYP-like sensor domain (PAS domain)"/>
    <property type="match status" value="1"/>
</dbReference>
<dbReference type="Pfam" id="PF00072">
    <property type="entry name" value="Response_reg"/>
    <property type="match status" value="1"/>
</dbReference>
<dbReference type="NCBIfam" id="TIGR00229">
    <property type="entry name" value="sensory_box"/>
    <property type="match status" value="1"/>
</dbReference>
<dbReference type="AlphaFoldDB" id="A0A1V4HV10"/>
<comment type="caution">
    <text evidence="10">The sequence shown here is derived from an EMBL/GenBank/DDBJ whole genome shotgun (WGS) entry which is preliminary data.</text>
</comment>
<dbReference type="InterPro" id="IPR036890">
    <property type="entry name" value="HATPase_C_sf"/>
</dbReference>
<evidence type="ECO:0000259" key="8">
    <source>
        <dbReference type="PROSITE" id="PS50112"/>
    </source>
</evidence>
<dbReference type="InterPro" id="IPR000014">
    <property type="entry name" value="PAS"/>
</dbReference>
<sequence>MPKKHNNNKGLFDSEHRILVQGVIDYAIFMLDPKGTIINWNAGAERIKGYHPDEIIGQNFARFYTDSDRAAGRPARALNIASSTGRYDEEGWRVRKDGSFFWASVVIDAIRDDFGNLIGFAKVTRDITERREAQQKLERVQRQLAESQKMDALGQLTGGVAHDFNNLLMIVSGNIQTLKKIVESEPKALRAVHAIETATKRGASLTRQLLTFSRRQSLNPLPTDVSEHIQSIADVLRSGLGKAITLHIDTLDDAWPVTIDATEFETALLNLVINARDAMTDGGQVIVKARNITKTDEPEGRYVAISVEDTGDGIPTDILAKVFDPFFTTKPAGKGTGLGLSQVHGFAHQAGGHVGIESELGYGTTVTLYLPPTDTLCAEESGSSRRGTRARGGTVLLVEDNPDVAEASAGLLEQLGYRVRVSNNAEAALLEIERDGIDLVFTDIVMPGKIDGLGLAKMLRATYPHLPVLLATGYSEALAGRKLDFHVLRKPYEIHELSQALAKLSS</sequence>
<evidence type="ECO:0000313" key="11">
    <source>
        <dbReference type="Proteomes" id="UP000189940"/>
    </source>
</evidence>
<dbReference type="Pfam" id="PF13426">
    <property type="entry name" value="PAS_9"/>
    <property type="match status" value="1"/>
</dbReference>
<dbReference type="InterPro" id="IPR003594">
    <property type="entry name" value="HATPase_dom"/>
</dbReference>
<evidence type="ECO:0000259" key="7">
    <source>
        <dbReference type="PROSITE" id="PS50110"/>
    </source>
</evidence>
<dbReference type="PANTHER" id="PTHR43065:SF49">
    <property type="entry name" value="HISTIDINE KINASE"/>
    <property type="match status" value="1"/>
</dbReference>
<evidence type="ECO:0000256" key="2">
    <source>
        <dbReference type="ARBA" id="ARBA00012438"/>
    </source>
</evidence>
<dbReference type="SMART" id="SM00448">
    <property type="entry name" value="REC"/>
    <property type="match status" value="1"/>
</dbReference>
<feature type="modified residue" description="4-aspartylphosphate" evidence="4">
    <location>
        <position position="443"/>
    </location>
</feature>
<dbReference type="STRING" id="29421.B2M20_15140"/>
<dbReference type="PROSITE" id="PS50113">
    <property type="entry name" value="PAC"/>
    <property type="match status" value="1"/>
</dbReference>
<dbReference type="GO" id="GO:0000155">
    <property type="term" value="F:phosphorelay sensor kinase activity"/>
    <property type="evidence" value="ECO:0007669"/>
    <property type="project" value="InterPro"/>
</dbReference>
<evidence type="ECO:0000259" key="6">
    <source>
        <dbReference type="PROSITE" id="PS50109"/>
    </source>
</evidence>
<feature type="domain" description="Histidine kinase" evidence="6">
    <location>
        <begin position="159"/>
        <end position="374"/>
    </location>
</feature>
<gene>
    <name evidence="10" type="ORF">B2M20_15140</name>
</gene>
<accession>A0A1V4HV10</accession>
<dbReference type="PROSITE" id="PS50109">
    <property type="entry name" value="HIS_KIN"/>
    <property type="match status" value="1"/>
</dbReference>
<dbReference type="PROSITE" id="PS50110">
    <property type="entry name" value="RESPONSE_REGULATORY"/>
    <property type="match status" value="1"/>
</dbReference>
<name>A0A1V4HV10_NITVU</name>
<evidence type="ECO:0000256" key="5">
    <source>
        <dbReference type="SAM" id="Coils"/>
    </source>
</evidence>
<dbReference type="Gene3D" id="3.30.565.10">
    <property type="entry name" value="Histidine kinase-like ATPase, C-terminal domain"/>
    <property type="match status" value="1"/>
</dbReference>
<keyword evidence="11" id="KW-1185">Reference proteome</keyword>
<dbReference type="CDD" id="cd00082">
    <property type="entry name" value="HisKA"/>
    <property type="match status" value="1"/>
</dbReference>
<dbReference type="InterPro" id="IPR001789">
    <property type="entry name" value="Sig_transdc_resp-reg_receiver"/>
</dbReference>
<dbReference type="EMBL" id="MWPQ01000054">
    <property type="protein sequence ID" value="OPH81816.1"/>
    <property type="molecule type" value="Genomic_DNA"/>
</dbReference>
<dbReference type="PROSITE" id="PS50112">
    <property type="entry name" value="PAS"/>
    <property type="match status" value="1"/>
</dbReference>
<evidence type="ECO:0000256" key="4">
    <source>
        <dbReference type="PROSITE-ProRule" id="PRU00169"/>
    </source>
</evidence>
<evidence type="ECO:0000256" key="1">
    <source>
        <dbReference type="ARBA" id="ARBA00000085"/>
    </source>
</evidence>
<dbReference type="OrthoDB" id="9796100at2"/>
<dbReference type="Gene3D" id="1.10.287.130">
    <property type="match status" value="1"/>
</dbReference>
<feature type="domain" description="Response regulatory" evidence="7">
    <location>
        <begin position="394"/>
        <end position="505"/>
    </location>
</feature>